<dbReference type="Proteomes" id="UP000813461">
    <property type="component" value="Unassembled WGS sequence"/>
</dbReference>
<name>A0A8K0QYG9_9PLEO</name>
<keyword evidence="2" id="KW-0812">Transmembrane</keyword>
<dbReference type="Pfam" id="PF24803">
    <property type="entry name" value="DUF7704"/>
    <property type="match status" value="1"/>
</dbReference>
<dbReference type="PANTHER" id="PTHR37019:SF1">
    <property type="entry name" value="EXPERA DOMAIN-CONTAINING PROTEIN"/>
    <property type="match status" value="1"/>
</dbReference>
<feature type="compositionally biased region" description="Polar residues" evidence="1">
    <location>
        <begin position="18"/>
        <end position="30"/>
    </location>
</feature>
<dbReference type="EMBL" id="JAGMVJ010000018">
    <property type="protein sequence ID" value="KAH7077372.1"/>
    <property type="molecule type" value="Genomic_DNA"/>
</dbReference>
<dbReference type="OrthoDB" id="5313995at2759"/>
<evidence type="ECO:0000313" key="4">
    <source>
        <dbReference type="EMBL" id="KAH7077372.1"/>
    </source>
</evidence>
<feature type="compositionally biased region" description="Low complexity" evidence="1">
    <location>
        <begin position="8"/>
        <end position="17"/>
    </location>
</feature>
<evidence type="ECO:0000313" key="5">
    <source>
        <dbReference type="Proteomes" id="UP000813461"/>
    </source>
</evidence>
<evidence type="ECO:0000256" key="1">
    <source>
        <dbReference type="SAM" id="MobiDB-lite"/>
    </source>
</evidence>
<keyword evidence="2" id="KW-0472">Membrane</keyword>
<dbReference type="InterPro" id="IPR056121">
    <property type="entry name" value="DUF7704"/>
</dbReference>
<gene>
    <name evidence="4" type="ORF">FB567DRAFT_148821</name>
</gene>
<comment type="caution">
    <text evidence="4">The sequence shown here is derived from an EMBL/GenBank/DDBJ whole genome shotgun (WGS) entry which is preliminary data.</text>
</comment>
<reference evidence="4" key="1">
    <citation type="journal article" date="2021" name="Nat. Commun.">
        <title>Genetic determinants of endophytism in the Arabidopsis root mycobiome.</title>
        <authorList>
            <person name="Mesny F."/>
            <person name="Miyauchi S."/>
            <person name="Thiergart T."/>
            <person name="Pickel B."/>
            <person name="Atanasova L."/>
            <person name="Karlsson M."/>
            <person name="Huettel B."/>
            <person name="Barry K.W."/>
            <person name="Haridas S."/>
            <person name="Chen C."/>
            <person name="Bauer D."/>
            <person name="Andreopoulos W."/>
            <person name="Pangilinan J."/>
            <person name="LaButti K."/>
            <person name="Riley R."/>
            <person name="Lipzen A."/>
            <person name="Clum A."/>
            <person name="Drula E."/>
            <person name="Henrissat B."/>
            <person name="Kohler A."/>
            <person name="Grigoriev I.V."/>
            <person name="Martin F.M."/>
            <person name="Hacquard S."/>
        </authorList>
    </citation>
    <scope>NUCLEOTIDE SEQUENCE</scope>
    <source>
        <strain evidence="4">MPI-SDFR-AT-0120</strain>
    </source>
</reference>
<proteinExistence type="predicted"/>
<protein>
    <recommendedName>
        <fullName evidence="3">DUF7704 domain-containing protein</fullName>
    </recommendedName>
</protein>
<feature type="transmembrane region" description="Helical" evidence="2">
    <location>
        <begin position="168"/>
        <end position="187"/>
    </location>
</feature>
<keyword evidence="5" id="KW-1185">Reference proteome</keyword>
<accession>A0A8K0QYG9</accession>
<feature type="transmembrane region" description="Helical" evidence="2">
    <location>
        <begin position="129"/>
        <end position="148"/>
    </location>
</feature>
<sequence length="197" mass="22202">MAATNGWSSALGSYSSSDDPNLPNQQTPPQHQHKYATLPSTPNTQGRPASCIPLVYRIWHLWIEPCMALGGTYKLHWRPEQYFAYMPRTSRYAPEAQMICDQLASTYLMFAIIEIFVLRVADDVRMWKAVIIALAACDAGHIHATWAAMGTQEFLSPWMWQGNDALTMVLSVAPFLLRLGFLLELGLKNGTDLRKTR</sequence>
<dbReference type="AlphaFoldDB" id="A0A8K0QYG9"/>
<feature type="domain" description="DUF7704" evidence="3">
    <location>
        <begin position="49"/>
        <end position="185"/>
    </location>
</feature>
<evidence type="ECO:0000259" key="3">
    <source>
        <dbReference type="Pfam" id="PF24803"/>
    </source>
</evidence>
<organism evidence="4 5">
    <name type="scientific">Paraphoma chrysanthemicola</name>
    <dbReference type="NCBI Taxonomy" id="798071"/>
    <lineage>
        <taxon>Eukaryota</taxon>
        <taxon>Fungi</taxon>
        <taxon>Dikarya</taxon>
        <taxon>Ascomycota</taxon>
        <taxon>Pezizomycotina</taxon>
        <taxon>Dothideomycetes</taxon>
        <taxon>Pleosporomycetidae</taxon>
        <taxon>Pleosporales</taxon>
        <taxon>Pleosporineae</taxon>
        <taxon>Phaeosphaeriaceae</taxon>
        <taxon>Paraphoma</taxon>
    </lineage>
</organism>
<dbReference type="PANTHER" id="PTHR37019">
    <property type="entry name" value="CHROMOSOME 1, WHOLE GENOME SHOTGUN SEQUENCE"/>
    <property type="match status" value="1"/>
</dbReference>
<feature type="region of interest" description="Disordered" evidence="1">
    <location>
        <begin position="1"/>
        <end position="45"/>
    </location>
</feature>
<keyword evidence="2" id="KW-1133">Transmembrane helix</keyword>
<evidence type="ECO:0000256" key="2">
    <source>
        <dbReference type="SAM" id="Phobius"/>
    </source>
</evidence>